<keyword evidence="3" id="KW-0723">Serine/threonine-protein kinase</keyword>
<keyword evidence="8" id="KW-0067">ATP-binding</keyword>
<dbReference type="Proteomes" id="UP001217089">
    <property type="component" value="Unassembled WGS sequence"/>
</dbReference>
<keyword evidence="6" id="KW-0227">DNA damage</keyword>
<dbReference type="InterPro" id="IPR056802">
    <property type="entry name" value="ATR-like_M-HEAT"/>
</dbReference>
<feature type="domain" description="PIK-related kinase FAT" evidence="10">
    <location>
        <begin position="190"/>
        <end position="327"/>
    </location>
</feature>
<evidence type="ECO:0000256" key="4">
    <source>
        <dbReference type="ARBA" id="ARBA00022679"/>
    </source>
</evidence>
<organism evidence="12 13">
    <name type="scientific">Tegillarca granosa</name>
    <name type="common">Malaysian cockle</name>
    <name type="synonym">Anadara granosa</name>
    <dbReference type="NCBI Taxonomy" id="220873"/>
    <lineage>
        <taxon>Eukaryota</taxon>
        <taxon>Metazoa</taxon>
        <taxon>Spiralia</taxon>
        <taxon>Lophotrochozoa</taxon>
        <taxon>Mollusca</taxon>
        <taxon>Bivalvia</taxon>
        <taxon>Autobranchia</taxon>
        <taxon>Pteriomorphia</taxon>
        <taxon>Arcoida</taxon>
        <taxon>Arcoidea</taxon>
        <taxon>Arcidae</taxon>
        <taxon>Tegillarca</taxon>
    </lineage>
</organism>
<evidence type="ECO:0000256" key="6">
    <source>
        <dbReference type="ARBA" id="ARBA00022763"/>
    </source>
</evidence>
<evidence type="ECO:0000313" key="13">
    <source>
        <dbReference type="Proteomes" id="UP001217089"/>
    </source>
</evidence>
<feature type="domain" description="Serine/threonine-protein kinase ATR-like M-HEAT region" evidence="11">
    <location>
        <begin position="6"/>
        <end position="114"/>
    </location>
</feature>
<accession>A0ABQ9EIU7</accession>
<feature type="non-terminal residue" evidence="12">
    <location>
        <position position="327"/>
    </location>
</feature>
<keyword evidence="4" id="KW-0808">Transferase</keyword>
<dbReference type="EMBL" id="JARBDR010000903">
    <property type="protein sequence ID" value="KAJ8304679.1"/>
    <property type="molecule type" value="Genomic_DNA"/>
</dbReference>
<keyword evidence="9" id="KW-0539">Nucleus</keyword>
<comment type="caution">
    <text evidence="12">The sequence shown here is derived from an EMBL/GenBank/DDBJ whole genome shotgun (WGS) entry which is preliminary data.</text>
</comment>
<comment type="subcellular location">
    <subcellularLocation>
        <location evidence="1">Nucleus</location>
    </subcellularLocation>
</comment>
<dbReference type="Pfam" id="PF02259">
    <property type="entry name" value="FAT"/>
    <property type="match status" value="1"/>
</dbReference>
<dbReference type="EC" id="2.7.11.1" evidence="2"/>
<keyword evidence="5" id="KW-0547">Nucleotide-binding</keyword>
<name>A0ABQ9EIU7_TEGGR</name>
<reference evidence="12 13" key="1">
    <citation type="submission" date="2022-12" db="EMBL/GenBank/DDBJ databases">
        <title>Chromosome-level genome of Tegillarca granosa.</title>
        <authorList>
            <person name="Kim J."/>
        </authorList>
    </citation>
    <scope>NUCLEOTIDE SEQUENCE [LARGE SCALE GENOMIC DNA]</scope>
    <source>
        <strain evidence="12">Teg-2019</strain>
        <tissue evidence="12">Adductor muscle</tissue>
    </source>
</reference>
<dbReference type="Gene3D" id="1.25.40.10">
    <property type="entry name" value="Tetratricopeptide repeat domain"/>
    <property type="match status" value="1"/>
</dbReference>
<dbReference type="Pfam" id="PF25030">
    <property type="entry name" value="M-HEAT_ATR"/>
    <property type="match status" value="1"/>
</dbReference>
<evidence type="ECO:0000256" key="2">
    <source>
        <dbReference type="ARBA" id="ARBA00012513"/>
    </source>
</evidence>
<evidence type="ECO:0000256" key="1">
    <source>
        <dbReference type="ARBA" id="ARBA00004123"/>
    </source>
</evidence>
<evidence type="ECO:0000256" key="5">
    <source>
        <dbReference type="ARBA" id="ARBA00022741"/>
    </source>
</evidence>
<evidence type="ECO:0000256" key="3">
    <source>
        <dbReference type="ARBA" id="ARBA00022527"/>
    </source>
</evidence>
<evidence type="ECO:0000256" key="7">
    <source>
        <dbReference type="ARBA" id="ARBA00022777"/>
    </source>
</evidence>
<evidence type="ECO:0000259" key="10">
    <source>
        <dbReference type="Pfam" id="PF02259"/>
    </source>
</evidence>
<keyword evidence="13" id="KW-1185">Reference proteome</keyword>
<dbReference type="InterPro" id="IPR011990">
    <property type="entry name" value="TPR-like_helical_dom_sf"/>
</dbReference>
<sequence>MVVKEKAKKIFQATVPNNIDIALYILPHIVLHVIQEGSQDDLDDIVREIKEVLNQAKKPDIKHRSDFHHLSAQTVFKVLDYLTKWKRYKAQFESGKTPHSGQHQDAQACYEKMIQAEPDDVGHHQGLLRSLMELGQHNKALLHATGAIAEKYEWGPQLNSYMVEAAWKLGDWKKLEKCITGKFKEKQFWEQLQIVRHEQIGPLSAASMESGSYQRGYEYIIRLNVLNEIEEFARVLLNIRQDDGSNTQQREKPEKLFTHWESCIQIMQVWLFTHWESCIHIMQYSFRTQEPILSLRRTLFTLAQEASNINLDHEIGHCWLWSAKIAR</sequence>
<evidence type="ECO:0000256" key="9">
    <source>
        <dbReference type="ARBA" id="ARBA00023242"/>
    </source>
</evidence>
<keyword evidence="7" id="KW-0418">Kinase</keyword>
<evidence type="ECO:0000313" key="12">
    <source>
        <dbReference type="EMBL" id="KAJ8304679.1"/>
    </source>
</evidence>
<dbReference type="SUPFAM" id="SSF48452">
    <property type="entry name" value="TPR-like"/>
    <property type="match status" value="1"/>
</dbReference>
<gene>
    <name evidence="12" type="ORF">KUTeg_018262</name>
</gene>
<proteinExistence type="predicted"/>
<protein>
    <recommendedName>
        <fullName evidence="2">non-specific serine/threonine protein kinase</fullName>
        <ecNumber evidence="2">2.7.11.1</ecNumber>
    </recommendedName>
</protein>
<evidence type="ECO:0000256" key="8">
    <source>
        <dbReference type="ARBA" id="ARBA00022840"/>
    </source>
</evidence>
<dbReference type="InterPro" id="IPR003151">
    <property type="entry name" value="PIK-rel_kinase_FAT"/>
</dbReference>
<evidence type="ECO:0000259" key="11">
    <source>
        <dbReference type="Pfam" id="PF25030"/>
    </source>
</evidence>